<evidence type="ECO:0000256" key="1">
    <source>
        <dbReference type="ARBA" id="ARBA00006817"/>
    </source>
</evidence>
<sequence>MDELTAEQKGNLLRLRKKFNTGKRELFKAFTDETLLSKWWAPEGFLTVTHSMNFKTGGSWEYSMEDEEDTDEIMYCAMEFTAVNAPDSFSYKDYYTDDTFKFDADDYVNQTTVAFEEIDGVTEAVMTIEFKDEESLEEEIAAGVIEGTEMCYRNLERLIEK</sequence>
<reference evidence="4" key="1">
    <citation type="journal article" date="2019" name="Int. J. Syst. Evol. Microbiol.">
        <title>The Global Catalogue of Microorganisms (GCM) 10K type strain sequencing project: providing services to taxonomists for standard genome sequencing and annotation.</title>
        <authorList>
            <consortium name="The Broad Institute Genomics Platform"/>
            <consortium name="The Broad Institute Genome Sequencing Center for Infectious Disease"/>
            <person name="Wu L."/>
            <person name="Ma J."/>
        </authorList>
    </citation>
    <scope>NUCLEOTIDE SEQUENCE [LARGE SCALE GENOMIC DNA]</scope>
    <source>
        <strain evidence="4">KCTC 33575</strain>
    </source>
</reference>
<dbReference type="RefSeq" id="WP_377775551.1">
    <property type="nucleotide sequence ID" value="NZ_JBHUOQ010000005.1"/>
</dbReference>
<protein>
    <submittedName>
        <fullName evidence="3">SRPBCC domain-containing protein</fullName>
    </submittedName>
</protein>
<dbReference type="InterPro" id="IPR013538">
    <property type="entry name" value="ASHA1/2-like_C"/>
</dbReference>
<dbReference type="Proteomes" id="UP001597519">
    <property type="component" value="Unassembled WGS sequence"/>
</dbReference>
<organism evidence="3 4">
    <name type="scientific">Corticicoccus populi</name>
    <dbReference type="NCBI Taxonomy" id="1812821"/>
    <lineage>
        <taxon>Bacteria</taxon>
        <taxon>Bacillati</taxon>
        <taxon>Bacillota</taxon>
        <taxon>Bacilli</taxon>
        <taxon>Bacillales</taxon>
        <taxon>Staphylococcaceae</taxon>
        <taxon>Corticicoccus</taxon>
    </lineage>
</organism>
<comment type="caution">
    <text evidence="3">The sequence shown here is derived from an EMBL/GenBank/DDBJ whole genome shotgun (WGS) entry which is preliminary data.</text>
</comment>
<evidence type="ECO:0000259" key="2">
    <source>
        <dbReference type="Pfam" id="PF08327"/>
    </source>
</evidence>
<dbReference type="Gene3D" id="3.30.530.20">
    <property type="match status" value="1"/>
</dbReference>
<gene>
    <name evidence="3" type="ORF">ACFSX4_12885</name>
</gene>
<feature type="domain" description="Activator of Hsp90 ATPase homologue 1/2-like C-terminal" evidence="2">
    <location>
        <begin position="24"/>
        <end position="160"/>
    </location>
</feature>
<comment type="similarity">
    <text evidence="1">Belongs to the AHA1 family.</text>
</comment>
<accession>A0ABW5WYJ8</accession>
<dbReference type="EMBL" id="JBHUOQ010000005">
    <property type="protein sequence ID" value="MFD2831363.1"/>
    <property type="molecule type" value="Genomic_DNA"/>
</dbReference>
<keyword evidence="4" id="KW-1185">Reference proteome</keyword>
<dbReference type="SUPFAM" id="SSF55961">
    <property type="entry name" value="Bet v1-like"/>
    <property type="match status" value="1"/>
</dbReference>
<proteinExistence type="inferred from homology"/>
<dbReference type="Pfam" id="PF08327">
    <property type="entry name" value="AHSA1"/>
    <property type="match status" value="1"/>
</dbReference>
<dbReference type="InterPro" id="IPR023393">
    <property type="entry name" value="START-like_dom_sf"/>
</dbReference>
<evidence type="ECO:0000313" key="3">
    <source>
        <dbReference type="EMBL" id="MFD2831363.1"/>
    </source>
</evidence>
<name>A0ABW5WYJ8_9STAP</name>
<evidence type="ECO:0000313" key="4">
    <source>
        <dbReference type="Proteomes" id="UP001597519"/>
    </source>
</evidence>